<proteinExistence type="predicted"/>
<feature type="domain" description="HTH arsR-type" evidence="2">
    <location>
        <begin position="3"/>
        <end position="104"/>
    </location>
</feature>
<evidence type="ECO:0000313" key="4">
    <source>
        <dbReference type="Proteomes" id="UP000662939"/>
    </source>
</evidence>
<keyword evidence="4" id="KW-1185">Reference proteome</keyword>
<dbReference type="PROSITE" id="PS50987">
    <property type="entry name" value="HTH_ARSR_2"/>
    <property type="match status" value="1"/>
</dbReference>
<feature type="compositionally biased region" description="Basic and acidic residues" evidence="1">
    <location>
        <begin position="105"/>
        <end position="117"/>
    </location>
</feature>
<name>A0A895XYA2_9ACTN</name>
<dbReference type="SUPFAM" id="SSF46785">
    <property type="entry name" value="Winged helix' DNA-binding domain"/>
    <property type="match status" value="1"/>
</dbReference>
<dbReference type="EMBL" id="CP070496">
    <property type="protein sequence ID" value="QSB06598.1"/>
    <property type="molecule type" value="Genomic_DNA"/>
</dbReference>
<dbReference type="PANTHER" id="PTHR38600">
    <property type="entry name" value="TRANSCRIPTIONAL REGULATORY PROTEIN"/>
    <property type="match status" value="1"/>
</dbReference>
<evidence type="ECO:0000313" key="3">
    <source>
        <dbReference type="EMBL" id="QSB06598.1"/>
    </source>
</evidence>
<protein>
    <submittedName>
        <fullName evidence="3">Winged helix-turn-helix transcriptional regulator</fullName>
    </submittedName>
</protein>
<dbReference type="Proteomes" id="UP000662939">
    <property type="component" value="Chromosome"/>
</dbReference>
<dbReference type="Pfam" id="PF01022">
    <property type="entry name" value="HTH_5"/>
    <property type="match status" value="1"/>
</dbReference>
<feature type="compositionally biased region" description="Basic residues" evidence="1">
    <location>
        <begin position="181"/>
        <end position="209"/>
    </location>
</feature>
<dbReference type="AlphaFoldDB" id="A0A895XYA2"/>
<evidence type="ECO:0000256" key="1">
    <source>
        <dbReference type="SAM" id="MobiDB-lite"/>
    </source>
</evidence>
<reference evidence="3" key="1">
    <citation type="submission" date="2021-02" db="EMBL/GenBank/DDBJ databases">
        <title>Natronoglycomyces albus gen. nov., sp. nov, a haloalkaliphilic actinobacterium from a soda solonchak soil.</title>
        <authorList>
            <person name="Sorokin D.Y."/>
            <person name="Khijniak T.V."/>
            <person name="Zakharycheva A.P."/>
            <person name="Boueva O.V."/>
            <person name="Ariskina E.V."/>
            <person name="Hahnke R.L."/>
            <person name="Bunk B."/>
            <person name="Sproer C."/>
            <person name="Schumann P."/>
            <person name="Evtushenko L.I."/>
            <person name="Kublanov I.V."/>
        </authorList>
    </citation>
    <scope>NUCLEOTIDE SEQUENCE</scope>
    <source>
        <strain evidence="3">DSM 106290</strain>
    </source>
</reference>
<sequence length="224" mass="25615">MDVNEPTGDQLLGVLSALANPHRIRIMALLSRDRIHVSALARELQMSRPLVHMHLKKLQAVGLIDSEMEVSESGRAQKFFQPVDFDWHLTPRLIAQASETLTTENKPKDRQEPTHELRRSRNALRLWISLSDHAGHPRNHLAIIQIGARQARNQNQSRIRRTGPRRHHEHARTAFGVGRSPWRHLRNARSSRRHRKDVARSRQLKHTHSPQKPGGDAPSASPPK</sequence>
<dbReference type="KEGG" id="nav:JQS30_06790"/>
<organism evidence="3 4">
    <name type="scientific">Natronoglycomyces albus</name>
    <dbReference type="NCBI Taxonomy" id="2811108"/>
    <lineage>
        <taxon>Bacteria</taxon>
        <taxon>Bacillati</taxon>
        <taxon>Actinomycetota</taxon>
        <taxon>Actinomycetes</taxon>
        <taxon>Glycomycetales</taxon>
        <taxon>Glycomycetaceae</taxon>
        <taxon>Natronoglycomyces</taxon>
    </lineage>
</organism>
<dbReference type="InterPro" id="IPR001845">
    <property type="entry name" value="HTH_ArsR_DNA-bd_dom"/>
</dbReference>
<dbReference type="CDD" id="cd00090">
    <property type="entry name" value="HTH_ARSR"/>
    <property type="match status" value="1"/>
</dbReference>
<feature type="region of interest" description="Disordered" evidence="1">
    <location>
        <begin position="98"/>
        <end position="117"/>
    </location>
</feature>
<dbReference type="GO" id="GO:0003700">
    <property type="term" value="F:DNA-binding transcription factor activity"/>
    <property type="evidence" value="ECO:0007669"/>
    <property type="project" value="InterPro"/>
</dbReference>
<dbReference type="InterPro" id="IPR036388">
    <property type="entry name" value="WH-like_DNA-bd_sf"/>
</dbReference>
<feature type="compositionally biased region" description="Basic residues" evidence="1">
    <location>
        <begin position="158"/>
        <end position="170"/>
    </location>
</feature>
<feature type="region of interest" description="Disordered" evidence="1">
    <location>
        <begin position="148"/>
        <end position="224"/>
    </location>
</feature>
<evidence type="ECO:0000259" key="2">
    <source>
        <dbReference type="PROSITE" id="PS50987"/>
    </source>
</evidence>
<gene>
    <name evidence="3" type="ORF">JQS30_06790</name>
</gene>
<dbReference type="Gene3D" id="1.10.10.10">
    <property type="entry name" value="Winged helix-like DNA-binding domain superfamily/Winged helix DNA-binding domain"/>
    <property type="match status" value="1"/>
</dbReference>
<dbReference type="PANTHER" id="PTHR38600:SF1">
    <property type="entry name" value="TRANSCRIPTIONAL REGULATORY PROTEIN"/>
    <property type="match status" value="1"/>
</dbReference>
<dbReference type="SMART" id="SM00418">
    <property type="entry name" value="HTH_ARSR"/>
    <property type="match status" value="1"/>
</dbReference>
<dbReference type="InterPro" id="IPR036390">
    <property type="entry name" value="WH_DNA-bd_sf"/>
</dbReference>
<dbReference type="InterPro" id="IPR011991">
    <property type="entry name" value="ArsR-like_HTH"/>
</dbReference>
<accession>A0A895XYA2</accession>